<dbReference type="InterPro" id="IPR050614">
    <property type="entry name" value="Synaptic_Scaffolding_LAP-MAGUK"/>
</dbReference>
<dbReference type="PROSITE" id="PS51450">
    <property type="entry name" value="LRR"/>
    <property type="match status" value="3"/>
</dbReference>
<evidence type="ECO:0000256" key="19">
    <source>
        <dbReference type="ARBA" id="ARBA00034106"/>
    </source>
</evidence>
<keyword evidence="11" id="KW-0221">Differentiation</keyword>
<dbReference type="CDD" id="cd06702">
    <property type="entry name" value="PDZ3_Scribble-like"/>
    <property type="match status" value="1"/>
</dbReference>
<dbReference type="KEGG" id="bfo:118404738"/>
<dbReference type="InterPro" id="IPR001478">
    <property type="entry name" value="PDZ"/>
</dbReference>
<feature type="compositionally biased region" description="Basic and acidic residues" evidence="22">
    <location>
        <begin position="1891"/>
        <end position="1900"/>
    </location>
</feature>
<dbReference type="GO" id="GO:0016323">
    <property type="term" value="C:basolateral plasma membrane"/>
    <property type="evidence" value="ECO:0000318"/>
    <property type="project" value="GO_Central"/>
</dbReference>
<dbReference type="GO" id="GO:0030154">
    <property type="term" value="P:cell differentiation"/>
    <property type="evidence" value="ECO:0007669"/>
    <property type="project" value="UniProtKB-KW"/>
</dbReference>
<dbReference type="SUPFAM" id="SSF52058">
    <property type="entry name" value="L domain-like"/>
    <property type="match status" value="2"/>
</dbReference>
<evidence type="ECO:0000256" key="18">
    <source>
        <dbReference type="ARBA" id="ARBA00023288"/>
    </source>
</evidence>
<dbReference type="FunFam" id="2.30.42.10:FF:000041">
    <property type="entry name" value="protein scribble homolog isoform X1"/>
    <property type="match status" value="1"/>
</dbReference>
<feature type="compositionally biased region" description="Basic and acidic residues" evidence="22">
    <location>
        <begin position="1505"/>
        <end position="1559"/>
    </location>
</feature>
<dbReference type="GO" id="GO:0005737">
    <property type="term" value="C:cytoplasm"/>
    <property type="evidence" value="ECO:0007669"/>
    <property type="project" value="UniProtKB-SubCell"/>
</dbReference>
<dbReference type="GO" id="GO:0016477">
    <property type="term" value="P:cell migration"/>
    <property type="evidence" value="ECO:0000318"/>
    <property type="project" value="GO_Central"/>
</dbReference>
<dbReference type="Pfam" id="PF23598">
    <property type="entry name" value="LRR_14"/>
    <property type="match status" value="1"/>
</dbReference>
<evidence type="ECO:0000256" key="8">
    <source>
        <dbReference type="ARBA" id="ARBA00022553"/>
    </source>
</evidence>
<feature type="region of interest" description="Disordered" evidence="22">
    <location>
        <begin position="1873"/>
        <end position="1952"/>
    </location>
</feature>
<evidence type="ECO:0000256" key="9">
    <source>
        <dbReference type="ARBA" id="ARBA00022614"/>
    </source>
</evidence>
<evidence type="ECO:0000256" key="6">
    <source>
        <dbReference type="ARBA" id="ARBA00022475"/>
    </source>
</evidence>
<dbReference type="FunFam" id="2.30.42.10:FF:000114">
    <property type="entry name" value="protein scribble homolog isoform X1"/>
    <property type="match status" value="1"/>
</dbReference>
<keyword evidence="6" id="KW-1003">Cell membrane</keyword>
<dbReference type="RefSeq" id="XP_035659905.1">
    <property type="nucleotide sequence ID" value="XM_035804012.1"/>
</dbReference>
<feature type="region of interest" description="Disordered" evidence="22">
    <location>
        <begin position="536"/>
        <end position="702"/>
    </location>
</feature>
<evidence type="ECO:0000256" key="4">
    <source>
        <dbReference type="ARBA" id="ARBA00004536"/>
    </source>
</evidence>
<dbReference type="GO" id="GO:0019901">
    <property type="term" value="F:protein kinase binding"/>
    <property type="evidence" value="ECO:0000318"/>
    <property type="project" value="GO_Central"/>
</dbReference>
<keyword evidence="17" id="KW-0966">Cell projection</keyword>
<dbReference type="GO" id="GO:0098793">
    <property type="term" value="C:presynapse"/>
    <property type="evidence" value="ECO:0007669"/>
    <property type="project" value="UniProtKB-SubCell"/>
</dbReference>
<feature type="compositionally biased region" description="Low complexity" evidence="22">
    <location>
        <begin position="1906"/>
        <end position="1933"/>
    </location>
</feature>
<gene>
    <name evidence="25" type="primary">LOC118404738</name>
</gene>
<feature type="compositionally biased region" description="Pro residues" evidence="22">
    <location>
        <begin position="850"/>
        <end position="862"/>
    </location>
</feature>
<dbReference type="PANTHER" id="PTHR23119:SF44">
    <property type="entry name" value="PROTEIN LAP4"/>
    <property type="match status" value="1"/>
</dbReference>
<dbReference type="GO" id="GO:0014069">
    <property type="term" value="C:postsynaptic density"/>
    <property type="evidence" value="ECO:0000318"/>
    <property type="project" value="GO_Central"/>
</dbReference>
<evidence type="ECO:0000256" key="21">
    <source>
        <dbReference type="ARBA" id="ARBA00072775"/>
    </source>
</evidence>
<feature type="region of interest" description="Disordered" evidence="22">
    <location>
        <begin position="1766"/>
        <end position="1846"/>
    </location>
</feature>
<feature type="compositionally biased region" description="Polar residues" evidence="22">
    <location>
        <begin position="546"/>
        <end position="560"/>
    </location>
</feature>
<dbReference type="PROSITE" id="PS50106">
    <property type="entry name" value="PDZ"/>
    <property type="match status" value="4"/>
</dbReference>
<keyword evidence="16" id="KW-0564">Palmitate</keyword>
<reference evidence="25" key="2">
    <citation type="submission" date="2025-08" db="UniProtKB">
        <authorList>
            <consortium name="RefSeq"/>
        </authorList>
    </citation>
    <scope>IDENTIFICATION</scope>
    <source>
        <strain evidence="25">S238N-H82</strain>
        <tissue evidence="25">Testes</tissue>
    </source>
</reference>
<dbReference type="SMART" id="SM00364">
    <property type="entry name" value="LRR_BAC"/>
    <property type="match status" value="9"/>
</dbReference>
<feature type="domain" description="PDZ" evidence="23">
    <location>
        <begin position="1231"/>
        <end position="1327"/>
    </location>
</feature>
<evidence type="ECO:0000259" key="23">
    <source>
        <dbReference type="PROSITE" id="PS50106"/>
    </source>
</evidence>
<dbReference type="OrthoDB" id="2187496at2759"/>
<reference evidence="24" key="1">
    <citation type="journal article" date="2020" name="Nat. Ecol. Evol.">
        <title>Deeply conserved synteny resolves early events in vertebrate evolution.</title>
        <authorList>
            <person name="Simakov O."/>
            <person name="Marletaz F."/>
            <person name="Yue J.X."/>
            <person name="O'Connell B."/>
            <person name="Jenkins J."/>
            <person name="Brandt A."/>
            <person name="Calef R."/>
            <person name="Tung C.H."/>
            <person name="Huang T.K."/>
            <person name="Schmutz J."/>
            <person name="Satoh N."/>
            <person name="Yu J.K."/>
            <person name="Putnam N.H."/>
            <person name="Green R.E."/>
            <person name="Rokhsar D.S."/>
        </authorList>
    </citation>
    <scope>NUCLEOTIDE SEQUENCE [LARGE SCALE GENOMIC DNA]</scope>
    <source>
        <strain evidence="24">S238N-H82</strain>
    </source>
</reference>
<feature type="region of interest" description="Disordered" evidence="22">
    <location>
        <begin position="1136"/>
        <end position="1184"/>
    </location>
</feature>
<feature type="compositionally biased region" description="Basic and acidic residues" evidence="22">
    <location>
        <begin position="679"/>
        <end position="693"/>
    </location>
</feature>
<keyword evidence="18" id="KW-0449">Lipoprotein</keyword>
<keyword evidence="10" id="KW-0677">Repeat</keyword>
<accession>A0A9J7HHT7</accession>
<dbReference type="CDD" id="cd06704">
    <property type="entry name" value="PDZ1_Scribble-like"/>
    <property type="match status" value="1"/>
</dbReference>
<keyword evidence="15" id="KW-0472">Membrane</keyword>
<dbReference type="GO" id="GO:0030027">
    <property type="term" value="C:lamellipodium"/>
    <property type="evidence" value="ECO:0007669"/>
    <property type="project" value="UniProtKB-SubCell"/>
</dbReference>
<dbReference type="GO" id="GO:0098887">
    <property type="term" value="P:neurotransmitter receptor transport, endosome to postsynaptic membrane"/>
    <property type="evidence" value="ECO:0000318"/>
    <property type="project" value="GO_Central"/>
</dbReference>
<dbReference type="InterPro" id="IPR055414">
    <property type="entry name" value="LRR_R13L4/SHOC2-like"/>
</dbReference>
<feature type="region of interest" description="Disordered" evidence="22">
    <location>
        <begin position="841"/>
        <end position="1008"/>
    </location>
</feature>
<dbReference type="GO" id="GO:0005912">
    <property type="term" value="C:adherens junction"/>
    <property type="evidence" value="ECO:0000318"/>
    <property type="project" value="GO_Central"/>
</dbReference>
<evidence type="ECO:0000256" key="16">
    <source>
        <dbReference type="ARBA" id="ARBA00023139"/>
    </source>
</evidence>
<feature type="region of interest" description="Disordered" evidence="22">
    <location>
        <begin position="1480"/>
        <end position="1617"/>
    </location>
</feature>
<feature type="compositionally biased region" description="Polar residues" evidence="22">
    <location>
        <begin position="1783"/>
        <end position="1796"/>
    </location>
</feature>
<evidence type="ECO:0000256" key="10">
    <source>
        <dbReference type="ARBA" id="ARBA00022737"/>
    </source>
</evidence>
<evidence type="ECO:0000313" key="25">
    <source>
        <dbReference type="RefSeq" id="XP_035659905.1"/>
    </source>
</evidence>
<evidence type="ECO:0000256" key="5">
    <source>
        <dbReference type="ARBA" id="ARBA00022473"/>
    </source>
</evidence>
<keyword evidence="13" id="KW-0770">Synapse</keyword>
<name>A0A9J7HHT7_BRAFL</name>
<evidence type="ECO:0000256" key="2">
    <source>
        <dbReference type="ARBA" id="ARBA00004496"/>
    </source>
</evidence>
<evidence type="ECO:0000256" key="17">
    <source>
        <dbReference type="ARBA" id="ARBA00023273"/>
    </source>
</evidence>
<evidence type="ECO:0000256" key="11">
    <source>
        <dbReference type="ARBA" id="ARBA00022782"/>
    </source>
</evidence>
<keyword evidence="7" id="KW-0963">Cytoplasm</keyword>
<feature type="region of interest" description="Disordered" evidence="22">
    <location>
        <begin position="1655"/>
        <end position="1729"/>
    </location>
</feature>
<evidence type="ECO:0000256" key="22">
    <source>
        <dbReference type="SAM" id="MobiDB-lite"/>
    </source>
</evidence>
<dbReference type="FunFam" id="2.30.42.10:FF:000074">
    <property type="entry name" value="protein scribble homolog isoform X2"/>
    <property type="match status" value="1"/>
</dbReference>
<dbReference type="Gene3D" id="3.80.10.10">
    <property type="entry name" value="Ribonuclease Inhibitor"/>
    <property type="match status" value="2"/>
</dbReference>
<dbReference type="SMART" id="SM00369">
    <property type="entry name" value="LRR_TYP"/>
    <property type="match status" value="11"/>
</dbReference>
<evidence type="ECO:0000256" key="13">
    <source>
        <dbReference type="ARBA" id="ARBA00023018"/>
    </source>
</evidence>
<dbReference type="InterPro" id="IPR003591">
    <property type="entry name" value="Leu-rich_rpt_typical-subtyp"/>
</dbReference>
<feature type="compositionally biased region" description="Low complexity" evidence="22">
    <location>
        <begin position="921"/>
        <end position="932"/>
    </location>
</feature>
<dbReference type="GO" id="GO:0043113">
    <property type="term" value="P:receptor clustering"/>
    <property type="evidence" value="ECO:0000318"/>
    <property type="project" value="GO_Central"/>
</dbReference>
<evidence type="ECO:0000256" key="15">
    <source>
        <dbReference type="ARBA" id="ARBA00023136"/>
    </source>
</evidence>
<dbReference type="PANTHER" id="PTHR23119">
    <property type="entry name" value="DISCS LARGE"/>
    <property type="match status" value="1"/>
</dbReference>
<keyword evidence="12" id="KW-0965">Cell junction</keyword>
<feature type="compositionally biased region" description="Acidic residues" evidence="22">
    <location>
        <begin position="632"/>
        <end position="645"/>
    </location>
</feature>
<feature type="compositionally biased region" description="Polar residues" evidence="22">
    <location>
        <begin position="1934"/>
        <end position="1952"/>
    </location>
</feature>
<evidence type="ECO:0000256" key="20">
    <source>
        <dbReference type="ARBA" id="ARBA00034110"/>
    </source>
</evidence>
<protein>
    <recommendedName>
        <fullName evidence="21">Protein scribble homolog</fullName>
    </recommendedName>
</protein>
<feature type="compositionally biased region" description="Acidic residues" evidence="22">
    <location>
        <begin position="653"/>
        <end position="665"/>
    </location>
</feature>
<evidence type="ECO:0000256" key="1">
    <source>
        <dbReference type="ARBA" id="ARBA00004202"/>
    </source>
</evidence>
<feature type="compositionally biased region" description="Basic and acidic residues" evidence="22">
    <location>
        <begin position="1827"/>
        <end position="1846"/>
    </location>
</feature>
<dbReference type="FunFam" id="2.30.42.10:FF:000064">
    <property type="entry name" value="protein lap4 isoform X1"/>
    <property type="match status" value="1"/>
</dbReference>
<keyword evidence="5" id="KW-0217">Developmental protein</keyword>
<dbReference type="Pfam" id="PF00595">
    <property type="entry name" value="PDZ"/>
    <property type="match status" value="4"/>
</dbReference>
<dbReference type="InterPro" id="IPR001611">
    <property type="entry name" value="Leu-rich_rpt"/>
</dbReference>
<evidence type="ECO:0000256" key="14">
    <source>
        <dbReference type="ARBA" id="ARBA00023054"/>
    </source>
</evidence>
<feature type="domain" description="PDZ" evidence="23">
    <location>
        <begin position="1044"/>
        <end position="1120"/>
    </location>
</feature>
<feature type="compositionally biased region" description="Low complexity" evidence="22">
    <location>
        <begin position="615"/>
        <end position="630"/>
    </location>
</feature>
<feature type="compositionally biased region" description="Basic and acidic residues" evidence="22">
    <location>
        <begin position="1480"/>
        <end position="1493"/>
    </location>
</feature>
<evidence type="ECO:0000256" key="12">
    <source>
        <dbReference type="ARBA" id="ARBA00022949"/>
    </source>
</evidence>
<keyword evidence="14" id="KW-0175">Coiled coil</keyword>
<dbReference type="SMART" id="SM00228">
    <property type="entry name" value="PDZ"/>
    <property type="match status" value="4"/>
</dbReference>
<evidence type="ECO:0000256" key="3">
    <source>
        <dbReference type="ARBA" id="ARBA00004510"/>
    </source>
</evidence>
<feature type="compositionally biased region" description="Acidic residues" evidence="22">
    <location>
        <begin position="595"/>
        <end position="607"/>
    </location>
</feature>
<dbReference type="GO" id="GO:0098609">
    <property type="term" value="P:cell-cell adhesion"/>
    <property type="evidence" value="ECO:0000318"/>
    <property type="project" value="GO_Central"/>
</dbReference>
<dbReference type="OMA" id="HYTKRAR"/>
<dbReference type="CDD" id="cd06701">
    <property type="entry name" value="PDZ4_Scribble-like"/>
    <property type="match status" value="1"/>
</dbReference>
<evidence type="ECO:0000313" key="24">
    <source>
        <dbReference type="Proteomes" id="UP000001554"/>
    </source>
</evidence>
<dbReference type="SUPFAM" id="SSF50156">
    <property type="entry name" value="PDZ domain-like"/>
    <property type="match status" value="4"/>
</dbReference>
<organism evidence="24 25">
    <name type="scientific">Branchiostoma floridae</name>
    <name type="common">Florida lancelet</name>
    <name type="synonym">Amphioxus</name>
    <dbReference type="NCBI Taxonomy" id="7739"/>
    <lineage>
        <taxon>Eukaryota</taxon>
        <taxon>Metazoa</taxon>
        <taxon>Chordata</taxon>
        <taxon>Cephalochordata</taxon>
        <taxon>Leptocardii</taxon>
        <taxon>Amphioxiformes</taxon>
        <taxon>Branchiostomatidae</taxon>
        <taxon>Branchiostoma</taxon>
    </lineage>
</organism>
<dbReference type="InterPro" id="IPR032675">
    <property type="entry name" value="LRR_dom_sf"/>
</dbReference>
<feature type="domain" description="PDZ" evidence="23">
    <location>
        <begin position="746"/>
        <end position="834"/>
    </location>
</feature>
<dbReference type="InterPro" id="IPR036034">
    <property type="entry name" value="PDZ_sf"/>
</dbReference>
<feature type="compositionally biased region" description="Pro residues" evidence="22">
    <location>
        <begin position="1146"/>
        <end position="1182"/>
    </location>
</feature>
<feature type="compositionally biased region" description="Basic and acidic residues" evidence="22">
    <location>
        <begin position="1804"/>
        <end position="1817"/>
    </location>
</feature>
<dbReference type="GO" id="GO:0045197">
    <property type="term" value="P:establishment or maintenance of epithelial cell apical/basal polarity"/>
    <property type="evidence" value="ECO:0000318"/>
    <property type="project" value="GO_Central"/>
</dbReference>
<dbReference type="CDD" id="cd06703">
    <property type="entry name" value="PDZ2_Scribble-like"/>
    <property type="match status" value="1"/>
</dbReference>
<feature type="compositionally biased region" description="Acidic residues" evidence="22">
    <location>
        <begin position="911"/>
        <end position="920"/>
    </location>
</feature>
<keyword evidence="24" id="KW-1185">Reference proteome</keyword>
<dbReference type="FunFam" id="3.80.10.10:FF:000338">
    <property type="entry name" value="protein scribble homolog isoform X12"/>
    <property type="match status" value="1"/>
</dbReference>
<feature type="compositionally biased region" description="Pro residues" evidence="22">
    <location>
        <begin position="1691"/>
        <end position="1703"/>
    </location>
</feature>
<evidence type="ECO:0000256" key="7">
    <source>
        <dbReference type="ARBA" id="ARBA00022490"/>
    </source>
</evidence>
<keyword evidence="9" id="KW-0433">Leucine-rich repeat</keyword>
<dbReference type="Proteomes" id="UP000001554">
    <property type="component" value="Chromosome 17"/>
</dbReference>
<feature type="domain" description="PDZ" evidence="23">
    <location>
        <begin position="1334"/>
        <end position="1426"/>
    </location>
</feature>
<dbReference type="GeneID" id="118404738"/>
<sequence>MFKCIPLFRACNRQVEYVDKRHCNLMVVPDDIYRYARTLEELLLDGNQIRELPRPFFRLMNLRKLSISDNELLRLPGEISNFMSLMELDCSRNDLPDIPENIKFCKSLSVVDFSGNPIAKLPDGFTQLRGLRYVALNDISLHKLPGDIGSLSNLITLELRENLLKVLPTSLSFLVKLEQLDLGANELEDLPETLGALPNLKELWLDGNEIKELPPEIGHLKKLSCLDVSENKLEFLPDEIGGLVSLTDLHLSQNCLEALPDTIGKLKQLAMLKVDQNRILVLTPDIGSCERIRELILTENLLQEIPPTIGNLKEMINFNVDRNRLLNVPDEIGGCVKLGVLSLRDNRLTRLPNELGNLKELHVMDVAGNRLENLPFSITALNLKAVWLSENQSQPMVKFQAEDDEKTGDKVLTCFLLPQQGPSASMEKQQTSLSRKLIEELRIVQRHRLLNKKDNLPIEERIRKLRWSSHTDDTGYKSGMIMFQDMGWAEDPHAQFQYGGYLPEEENLFPDGRSMEDAWNEPVPDRTSKVLFDAPEENEEDKPQTVGFTNPDLPNTTFVRHNTPHPRELKTRHPKYLAKQQNKHSDEDGHVMTAESEEENEEEDDEQTPLMVTNQHAVPLQQQQQQQHVELAQEEPREEEEEEELLPERTQEENEEEAEETDDEDRERQVTFSSDTEDMEKNDSKLQRRDTPHHLKGKRLNLDEETAADAVAAILQRHQSQTSQKGIVLNSYADGEEPEMEEQEMTLTIQRPPGMGLGVSIAGGRGSTPYKGDDEGIFISRVSEDGPAGKAGVKVGDKLLGVNNVHLEEAEHHEAVDCLRNSGNTVQVVVMREVMVERKPLPQPSVEVPQPRPPSPPSMPDEPPTEVKKHGVSFASGPEVDIPLEVAPSNNVSLDPPTPAKRSGVSFAPVEGDDSPEESTSDSSSSPSPRESPQARERDAEIAIDPSPQMNVPQPRPPSPPNITVQEPSPMKKVGVSFASEAEQEDEEIPLEIAVPVTNTPPGSPEKALTDEQASAKKHGVTFAPEPEVEIHAEQTSAQGLTIATTLVRDQRGLGFSIAGGKGSTPYKGNDTGVFISRIAEDGIAEADGKLDVGDKIISINGTDVTEARHDQAVSLLTSSDRIQLVIYREHLVINQDPPASTTPKARPPTPPPRTSPVPRSPTPPPSYSPPPPPRSPSPPPTYENVERIVSEMQSSVVMSSPGPLVEPPSPIVNHAEEEEEMKDSPYPVEEVTLVREGGPLGLSIVGGSDHCSHPFGMDEPGIFISKVKPGVLKIVGGGAADKTSLKVGDRILKVNGMDLRHATHQEAVQALLSNTHQIDMVVRHDPPPRELQEINLIKAPGEKLGISIRGGVRGHPGNPLDKSDEGIFISKVSQVGAAARDARLKVGMRILEVNNQSLLGCTHVEAVRALRAVGDRLQVLVCYGYDEEAVKSMSPTSIIANPMLIGDGIRRGSQDSISSIDRDLSSDEMSIVRQEEEMVRESQAWEKEEVEKLTGSTPAPAEVSPERLRREREEQTRRIEEEAEMEARRLAELQRKREEEERAREERKRHDEEAKDALSRSTLVHQMAPRIHHVEQPKPEAVQQSKDSPTKVAPPTLPKPKPKPELLGYKDVSACPPRRLSDRVSEVIDEDKIDVPSPEKLDFRAKQARFEMEIAQQKGGTLPKAKGPPPPIPKKPTIFKTRSVDEGNRPPKPPKPPKPVLPKPKDGDKRVSLISNDDLANLKAEEEKRMLSMSQDELMAQYQEDYPDITDDSLFHDSSSFNRMSIASSTTSDDSAFRDLSLQETSTSRSNTSPLAPTPPDIRTAKAEKRYYERLKAMSPESVTSDPDRALSPAEERARQAEKRAAWRQARMKSLEEDALKAQMVIAKVKEMKVKGSLERLAESPTPKTVPDRSSHEDNGNVSIDANDNSQDSPASSQSSSYTGSYGNYSSQHANGDNSSPSEGKYIEQTS</sequence>
<comment type="subcellular location">
    <subcellularLocation>
        <location evidence="4">Cell junction</location>
        <location evidence="4">Adherens junction</location>
    </subcellularLocation>
    <subcellularLocation>
        <location evidence="1">Cell membrane</location>
        <topology evidence="1">Peripheral membrane protein</topology>
    </subcellularLocation>
    <subcellularLocation>
        <location evidence="3">Cell projection</location>
        <location evidence="3">Lamellipodium</location>
    </subcellularLocation>
    <subcellularLocation>
        <location evidence="2">Cytoplasm</location>
    </subcellularLocation>
    <subcellularLocation>
        <location evidence="20">Postsynapse</location>
    </subcellularLocation>
    <subcellularLocation>
        <location evidence="19">Presynapse</location>
    </subcellularLocation>
</comment>
<dbReference type="Gene3D" id="2.30.42.10">
    <property type="match status" value="4"/>
</dbReference>
<keyword evidence="8" id="KW-0597">Phosphoprotein</keyword>
<proteinExistence type="predicted"/>
<feature type="compositionally biased region" description="Basic and acidic residues" evidence="22">
    <location>
        <begin position="1873"/>
        <end position="1883"/>
    </location>
</feature>